<dbReference type="Pfam" id="PF08241">
    <property type="entry name" value="Methyltransf_11"/>
    <property type="match status" value="1"/>
</dbReference>
<gene>
    <name evidence="2" type="ORF">Cba03nite_15680</name>
</gene>
<evidence type="ECO:0000259" key="1">
    <source>
        <dbReference type="Pfam" id="PF08241"/>
    </source>
</evidence>
<dbReference type="Gene3D" id="3.40.50.150">
    <property type="entry name" value="Vaccinia Virus protein VP39"/>
    <property type="match status" value="1"/>
</dbReference>
<dbReference type="RefSeq" id="WP_203743586.1">
    <property type="nucleotide sequence ID" value="NZ_BONF01000009.1"/>
</dbReference>
<reference evidence="2 3" key="1">
    <citation type="submission" date="2021-01" db="EMBL/GenBank/DDBJ databases">
        <title>Whole genome shotgun sequence of Catellatospora bangladeshensis NBRC 107357.</title>
        <authorList>
            <person name="Komaki H."/>
            <person name="Tamura T."/>
        </authorList>
    </citation>
    <scope>NUCLEOTIDE SEQUENCE [LARGE SCALE GENOMIC DNA]</scope>
    <source>
        <strain evidence="2 3">NBRC 107357</strain>
    </source>
</reference>
<evidence type="ECO:0000313" key="3">
    <source>
        <dbReference type="Proteomes" id="UP000601223"/>
    </source>
</evidence>
<dbReference type="AlphaFoldDB" id="A0A8J3JCM9"/>
<comment type="caution">
    <text evidence="2">The sequence shown here is derived from an EMBL/GenBank/DDBJ whole genome shotgun (WGS) entry which is preliminary data.</text>
</comment>
<dbReference type="InterPro" id="IPR013216">
    <property type="entry name" value="Methyltransf_11"/>
</dbReference>
<organism evidence="2 3">
    <name type="scientific">Catellatospora bangladeshensis</name>
    <dbReference type="NCBI Taxonomy" id="310355"/>
    <lineage>
        <taxon>Bacteria</taxon>
        <taxon>Bacillati</taxon>
        <taxon>Actinomycetota</taxon>
        <taxon>Actinomycetes</taxon>
        <taxon>Micromonosporales</taxon>
        <taxon>Micromonosporaceae</taxon>
        <taxon>Catellatospora</taxon>
    </lineage>
</organism>
<accession>A0A8J3JCM9</accession>
<protein>
    <recommendedName>
        <fullName evidence="1">Methyltransferase type 11 domain-containing protein</fullName>
    </recommendedName>
</protein>
<sequence length="286" mass="31615">MTDDPLMPHYARVDQSPPQMQARLVAYLDRAAVQPAIAEARALAAEAMHVKPGHRVLDGGCGLGEEACSLALLVGPEGRVEGVDNSRSMLALAAHRHARWRETHPDAGDVRFTAGDLARLDYPAGTFDAVRCERTLQHLLDAERVIAELVRVTRPQGRICLVDTDWESLVFDGLPAEVMTPMLWRLRHHSVMSNPAMGRTLRSRLRRAGVRELECHPLTVCFTEPAQAQHVVPYFERDLLLHIVGEEDGDATSTVDRWLDAVADAADREDFLMALTLWVVAGTVPA</sequence>
<dbReference type="CDD" id="cd02440">
    <property type="entry name" value="AdoMet_MTases"/>
    <property type="match status" value="1"/>
</dbReference>
<keyword evidence="3" id="KW-1185">Reference proteome</keyword>
<dbReference type="InterPro" id="IPR029063">
    <property type="entry name" value="SAM-dependent_MTases_sf"/>
</dbReference>
<dbReference type="SUPFAM" id="SSF53335">
    <property type="entry name" value="S-adenosyl-L-methionine-dependent methyltransferases"/>
    <property type="match status" value="1"/>
</dbReference>
<proteinExistence type="predicted"/>
<evidence type="ECO:0000313" key="2">
    <source>
        <dbReference type="EMBL" id="GIF80219.1"/>
    </source>
</evidence>
<feature type="domain" description="Methyltransferase type 11" evidence="1">
    <location>
        <begin position="57"/>
        <end position="160"/>
    </location>
</feature>
<dbReference type="GO" id="GO:0008757">
    <property type="term" value="F:S-adenosylmethionine-dependent methyltransferase activity"/>
    <property type="evidence" value="ECO:0007669"/>
    <property type="project" value="InterPro"/>
</dbReference>
<name>A0A8J3JCM9_9ACTN</name>
<dbReference type="Proteomes" id="UP000601223">
    <property type="component" value="Unassembled WGS sequence"/>
</dbReference>
<dbReference type="PANTHER" id="PTHR43861">
    <property type="entry name" value="TRANS-ACONITATE 2-METHYLTRANSFERASE-RELATED"/>
    <property type="match status" value="1"/>
</dbReference>
<dbReference type="EMBL" id="BONF01000009">
    <property type="protein sequence ID" value="GIF80219.1"/>
    <property type="molecule type" value="Genomic_DNA"/>
</dbReference>